<accession>A0A7G9WF90</accession>
<name>A0A7G9WF90_9FIRM</name>
<dbReference type="EMBL" id="CP060696">
    <property type="protein sequence ID" value="QNO17352.1"/>
    <property type="molecule type" value="Genomic_DNA"/>
</dbReference>
<keyword evidence="2" id="KW-1185">Reference proteome</keyword>
<dbReference type="RefSeq" id="WP_212506421.1">
    <property type="nucleotide sequence ID" value="NZ_CP060696.1"/>
</dbReference>
<gene>
    <name evidence="1" type="ORF">H6X83_10410</name>
</gene>
<sequence length="126" mass="13740">MYADYDYYQSTYHGTLISAADWPHREREASAFIDRITFGRLRHGWDVTTDVQSAVCAVAEKLQLLDTQTAAQAQAARVAGIASENTDGFSVSFKTAAEAQQARNAALLDAAGLWLPADEPLRYAGV</sequence>
<dbReference type="AlphaFoldDB" id="A0A7G9WF90"/>
<proteinExistence type="predicted"/>
<organism evidence="1 2">
    <name type="scientific">Caproicibacterium amylolyticum</name>
    <dbReference type="NCBI Taxonomy" id="2766537"/>
    <lineage>
        <taxon>Bacteria</taxon>
        <taxon>Bacillati</taxon>
        <taxon>Bacillota</taxon>
        <taxon>Clostridia</taxon>
        <taxon>Eubacteriales</taxon>
        <taxon>Oscillospiraceae</taxon>
        <taxon>Caproicibacterium</taxon>
    </lineage>
</organism>
<dbReference type="KEGG" id="caml:H6X83_10410"/>
<dbReference type="Proteomes" id="UP000516046">
    <property type="component" value="Chromosome"/>
</dbReference>
<evidence type="ECO:0000313" key="1">
    <source>
        <dbReference type="EMBL" id="QNO17352.1"/>
    </source>
</evidence>
<evidence type="ECO:0000313" key="2">
    <source>
        <dbReference type="Proteomes" id="UP000516046"/>
    </source>
</evidence>
<protein>
    <submittedName>
        <fullName evidence="1">Uncharacterized protein</fullName>
    </submittedName>
</protein>
<reference evidence="1 2" key="1">
    <citation type="submission" date="2020-08" db="EMBL/GenBank/DDBJ databases">
        <authorList>
            <person name="Ren C."/>
            <person name="Gu Y."/>
            <person name="Xu Y."/>
        </authorList>
    </citation>
    <scope>NUCLEOTIDE SEQUENCE [LARGE SCALE GENOMIC DNA]</scope>
    <source>
        <strain evidence="1 2">LBM18003</strain>
    </source>
</reference>